<dbReference type="SUPFAM" id="SSF56436">
    <property type="entry name" value="C-type lectin-like"/>
    <property type="match status" value="1"/>
</dbReference>
<dbReference type="InterPro" id="IPR050111">
    <property type="entry name" value="C-type_lectin/snaclec_domain"/>
</dbReference>
<dbReference type="InterPro" id="IPR001304">
    <property type="entry name" value="C-type_lectin-like"/>
</dbReference>
<feature type="compositionally biased region" description="Basic and acidic residues" evidence="2">
    <location>
        <begin position="451"/>
        <end position="462"/>
    </location>
</feature>
<accession>A0A2B4SHT3</accession>
<sequence>MCSCVSVIVMLGSLVELMSWHLCDRGPVQRTMNQYPTNQRQALMINSDISNLKTSAIRKWHPGNKVREHCKQNHETLDQWVEDHARKDFNIFEFLPGFRVISNLLMDGSRTFLNGAKFASRLHLENLLLNLLLLFFINVLLKRNIISLKLHVITTAILHWENAQATLSPTSSYTLSSSAHIMKSSPQADNSPSRTSNASNEKSDGTSQLTPITSAVTKSTKLAHLQGICDEDWIHEGDLCYGIVEEPRQFNHAERFCEMNSAHLLSIANKEENDMIFDLVKEILGPPGKIWLGMERLSSDSKLHWIDKTPITYDNWAPGEPDNNGACVQMIHKGWWEDVSCVQRLPSICKKGSKESLPYSRATELGILIGIPLTCSAIMLSVVGVLLVRSIYDSEGTYYGYGKNRNKDKLHSCLVTMTTSIAHVSTMGYNDERRFSEASIRSNRSAQSSHSDADHHSSDHSRGNSIVEAPEIKITPETPEAERRFEARVFASSSTSIDQERFQSTTSLENLLSKKYIKPKTRRLRSLRKSEAVVSPAGHDGKYTKKEDQFEFYEI</sequence>
<keyword evidence="4" id="KW-0732">Signal</keyword>
<feature type="signal peptide" evidence="4">
    <location>
        <begin position="1"/>
        <end position="25"/>
    </location>
</feature>
<feature type="region of interest" description="Disordered" evidence="2">
    <location>
        <begin position="183"/>
        <end position="210"/>
    </location>
</feature>
<dbReference type="Pfam" id="PF00059">
    <property type="entry name" value="Lectin_C"/>
    <property type="match status" value="1"/>
</dbReference>
<dbReference type="InterPro" id="IPR018378">
    <property type="entry name" value="C-type_lectin_CS"/>
</dbReference>
<evidence type="ECO:0000256" key="4">
    <source>
        <dbReference type="SAM" id="SignalP"/>
    </source>
</evidence>
<dbReference type="OrthoDB" id="418245at2759"/>
<evidence type="ECO:0000256" key="1">
    <source>
        <dbReference type="ARBA" id="ARBA00023157"/>
    </source>
</evidence>
<name>A0A2B4SHT3_STYPI</name>
<reference evidence="7" key="1">
    <citation type="journal article" date="2017" name="bioRxiv">
        <title>Comparative analysis of the genomes of Stylophora pistillata and Acropora digitifera provides evidence for extensive differences between species of corals.</title>
        <authorList>
            <person name="Voolstra C.R."/>
            <person name="Li Y."/>
            <person name="Liew Y.J."/>
            <person name="Baumgarten S."/>
            <person name="Zoccola D."/>
            <person name="Flot J.-F."/>
            <person name="Tambutte S."/>
            <person name="Allemand D."/>
            <person name="Aranda M."/>
        </authorList>
    </citation>
    <scope>NUCLEOTIDE SEQUENCE [LARGE SCALE GENOMIC DNA]</scope>
</reference>
<dbReference type="AlphaFoldDB" id="A0A2B4SHT3"/>
<organism evidence="6 7">
    <name type="scientific">Stylophora pistillata</name>
    <name type="common">Smooth cauliflower coral</name>
    <dbReference type="NCBI Taxonomy" id="50429"/>
    <lineage>
        <taxon>Eukaryota</taxon>
        <taxon>Metazoa</taxon>
        <taxon>Cnidaria</taxon>
        <taxon>Anthozoa</taxon>
        <taxon>Hexacorallia</taxon>
        <taxon>Scleractinia</taxon>
        <taxon>Astrocoeniina</taxon>
        <taxon>Pocilloporidae</taxon>
        <taxon>Stylophora</taxon>
    </lineage>
</organism>
<protein>
    <submittedName>
        <fullName evidence="6">Collectin-12</fullName>
    </submittedName>
</protein>
<evidence type="ECO:0000259" key="5">
    <source>
        <dbReference type="PROSITE" id="PS50041"/>
    </source>
</evidence>
<keyword evidence="3" id="KW-1133">Transmembrane helix</keyword>
<dbReference type="EMBL" id="LSMT01000089">
    <property type="protein sequence ID" value="PFX28138.1"/>
    <property type="molecule type" value="Genomic_DNA"/>
</dbReference>
<dbReference type="PROSITE" id="PS50041">
    <property type="entry name" value="C_TYPE_LECTIN_2"/>
    <property type="match status" value="1"/>
</dbReference>
<feature type="domain" description="C-type lectin" evidence="5">
    <location>
        <begin position="236"/>
        <end position="350"/>
    </location>
</feature>
<evidence type="ECO:0000256" key="2">
    <source>
        <dbReference type="SAM" id="MobiDB-lite"/>
    </source>
</evidence>
<proteinExistence type="predicted"/>
<evidence type="ECO:0000313" key="7">
    <source>
        <dbReference type="Proteomes" id="UP000225706"/>
    </source>
</evidence>
<dbReference type="Gene3D" id="3.10.100.10">
    <property type="entry name" value="Mannose-Binding Protein A, subunit A"/>
    <property type="match status" value="1"/>
</dbReference>
<feature type="transmembrane region" description="Helical" evidence="3">
    <location>
        <begin position="365"/>
        <end position="388"/>
    </location>
</feature>
<keyword evidence="7" id="KW-1185">Reference proteome</keyword>
<dbReference type="PANTHER" id="PTHR22803">
    <property type="entry name" value="MANNOSE, PHOSPHOLIPASE, LECTIN RECEPTOR RELATED"/>
    <property type="match status" value="1"/>
</dbReference>
<dbReference type="InterPro" id="IPR016187">
    <property type="entry name" value="CTDL_fold"/>
</dbReference>
<feature type="compositionally biased region" description="Polar residues" evidence="2">
    <location>
        <begin position="184"/>
        <end position="210"/>
    </location>
</feature>
<gene>
    <name evidence="6" type="primary">Colec12</name>
    <name evidence="6" type="ORF">AWC38_SpisGene7146</name>
</gene>
<keyword evidence="3" id="KW-0812">Transmembrane</keyword>
<evidence type="ECO:0000256" key="3">
    <source>
        <dbReference type="SAM" id="Phobius"/>
    </source>
</evidence>
<keyword evidence="1" id="KW-1015">Disulfide bond</keyword>
<dbReference type="SMART" id="SM00034">
    <property type="entry name" value="CLECT"/>
    <property type="match status" value="1"/>
</dbReference>
<dbReference type="InterPro" id="IPR016186">
    <property type="entry name" value="C-type_lectin-like/link_sf"/>
</dbReference>
<dbReference type="PROSITE" id="PS00615">
    <property type="entry name" value="C_TYPE_LECTIN_1"/>
    <property type="match status" value="1"/>
</dbReference>
<evidence type="ECO:0000313" key="6">
    <source>
        <dbReference type="EMBL" id="PFX28138.1"/>
    </source>
</evidence>
<dbReference type="Proteomes" id="UP000225706">
    <property type="component" value="Unassembled WGS sequence"/>
</dbReference>
<comment type="caution">
    <text evidence="6">The sequence shown here is derived from an EMBL/GenBank/DDBJ whole genome shotgun (WGS) entry which is preliminary data.</text>
</comment>
<feature type="region of interest" description="Disordered" evidence="2">
    <location>
        <begin position="438"/>
        <end position="480"/>
    </location>
</feature>
<keyword evidence="3" id="KW-0472">Membrane</keyword>
<feature type="chain" id="PRO_5013355703" evidence="4">
    <location>
        <begin position="26"/>
        <end position="555"/>
    </location>
</feature>
<dbReference type="CDD" id="cd00037">
    <property type="entry name" value="CLECT"/>
    <property type="match status" value="1"/>
</dbReference>